<dbReference type="CDD" id="cd00397">
    <property type="entry name" value="DNA_BRE_C"/>
    <property type="match status" value="1"/>
</dbReference>
<dbReference type="Gene3D" id="1.10.443.10">
    <property type="entry name" value="Intergrase catalytic core"/>
    <property type="match status" value="1"/>
</dbReference>
<dbReference type="KEGG" id="amyt:AMYT_a0195"/>
<reference evidence="3 4" key="1">
    <citation type="submission" date="2017-09" db="EMBL/GenBank/DDBJ databases">
        <title>Genomics of the genus Arcobacter.</title>
        <authorList>
            <person name="Perez-Cataluna A."/>
            <person name="Figueras M.J."/>
            <person name="Salas-Masso N."/>
        </authorList>
    </citation>
    <scope>NUCLEOTIDE SEQUENCE [LARGE SCALE GENOMIC DNA]</scope>
    <source>
        <strain evidence="3 4">CECT 7386</strain>
    </source>
</reference>
<comment type="caution">
    <text evidence="3">The sequence shown here is derived from an EMBL/GenBank/DDBJ whole genome shotgun (WGS) entry which is preliminary data.</text>
</comment>
<feature type="domain" description="Tyr recombinase" evidence="2">
    <location>
        <begin position="151"/>
        <end position="346"/>
    </location>
</feature>
<dbReference type="InterPro" id="IPR050090">
    <property type="entry name" value="Tyrosine_recombinase_XerCD"/>
</dbReference>
<gene>
    <name evidence="3" type="ORF">CP985_13465</name>
</gene>
<name>A0AAX2ABS4_9BACT</name>
<evidence type="ECO:0000259" key="2">
    <source>
        <dbReference type="PROSITE" id="PS51898"/>
    </source>
</evidence>
<dbReference type="PANTHER" id="PTHR30349">
    <property type="entry name" value="PHAGE INTEGRASE-RELATED"/>
    <property type="match status" value="1"/>
</dbReference>
<dbReference type="Pfam" id="PF00589">
    <property type="entry name" value="Phage_integrase"/>
    <property type="match status" value="1"/>
</dbReference>
<evidence type="ECO:0000313" key="3">
    <source>
        <dbReference type="EMBL" id="RXK12998.1"/>
    </source>
</evidence>
<dbReference type="RefSeq" id="WP_114843395.1">
    <property type="nucleotide sequence ID" value="NZ_CP031220.1"/>
</dbReference>
<dbReference type="InterPro" id="IPR013762">
    <property type="entry name" value="Integrase-like_cat_sf"/>
</dbReference>
<dbReference type="SUPFAM" id="SSF56349">
    <property type="entry name" value="DNA breaking-rejoining enzymes"/>
    <property type="match status" value="1"/>
</dbReference>
<protein>
    <recommendedName>
        <fullName evidence="2">Tyr recombinase domain-containing protein</fullName>
    </recommendedName>
</protein>
<organism evidence="3 4">
    <name type="scientific">Malaciobacter mytili LMG 24559</name>
    <dbReference type="NCBI Taxonomy" id="1032238"/>
    <lineage>
        <taxon>Bacteria</taxon>
        <taxon>Pseudomonadati</taxon>
        <taxon>Campylobacterota</taxon>
        <taxon>Epsilonproteobacteria</taxon>
        <taxon>Campylobacterales</taxon>
        <taxon>Arcobacteraceae</taxon>
        <taxon>Malaciobacter</taxon>
    </lineage>
</organism>
<dbReference type="GO" id="GO:0003677">
    <property type="term" value="F:DNA binding"/>
    <property type="evidence" value="ECO:0007669"/>
    <property type="project" value="InterPro"/>
</dbReference>
<dbReference type="PROSITE" id="PS51898">
    <property type="entry name" value="TYR_RECOMBINASE"/>
    <property type="match status" value="1"/>
</dbReference>
<dbReference type="Proteomes" id="UP000290092">
    <property type="component" value="Unassembled WGS sequence"/>
</dbReference>
<dbReference type="GO" id="GO:0006310">
    <property type="term" value="P:DNA recombination"/>
    <property type="evidence" value="ECO:0007669"/>
    <property type="project" value="UniProtKB-KW"/>
</dbReference>
<dbReference type="EMBL" id="NXID01000065">
    <property type="protein sequence ID" value="RXK12998.1"/>
    <property type="molecule type" value="Genomic_DNA"/>
</dbReference>
<sequence>MYDKLEINRNKKLIVIIEENIRYQINYKRVPLFLTFFYIEFIKIMLKKRGANSTRHLNTHIVRFWDFCKEQNINSFDGFNPQITNYFIAYLNTSLTKIGGNKPLKQNTKRACYQAVYLFFEYSKFFYADDFKSLNYFNGEPFDVGEILTESIPEPILKDIKINLLSYHDIYVRTYILIALNYGMRYSEIIGLTDKCLIKNDLGKHKYDLHFKTSKGNRYRTIYSINNTITKEIQKLIEYSKEVRKKFNLDKIFAKASIHSKYGFVVYNNTVMNRKINKYLKENNIKHPSGEDFKITSHMFRRTIPEMYSKKGVDVYVAKEVLGHKNIATTQKYYDRTNEYEYEKSMGLAIEKISVFKNIEEIEISAVKENPEKFRIIEEGYCTNSDTVNSSKICPHLIGRGNCYGCPSMVTTPDYLPFFYNQLKIEKNNLDNVYEFGLDVARHYEWKIGIIKEIINKLEGLSNGS</sequence>
<keyword evidence="1" id="KW-0233">DNA recombination</keyword>
<dbReference type="PANTHER" id="PTHR30349:SF86">
    <property type="entry name" value="INTEGRASE_RECOMBINASE AQ_AA09-RELATED"/>
    <property type="match status" value="1"/>
</dbReference>
<dbReference type="AlphaFoldDB" id="A0AAX2ABS4"/>
<dbReference type="InterPro" id="IPR011010">
    <property type="entry name" value="DNA_brk_join_enz"/>
</dbReference>
<proteinExistence type="predicted"/>
<evidence type="ECO:0000256" key="1">
    <source>
        <dbReference type="ARBA" id="ARBA00023172"/>
    </source>
</evidence>
<dbReference type="GO" id="GO:0015074">
    <property type="term" value="P:DNA integration"/>
    <property type="evidence" value="ECO:0007669"/>
    <property type="project" value="InterPro"/>
</dbReference>
<dbReference type="InterPro" id="IPR002104">
    <property type="entry name" value="Integrase_catalytic"/>
</dbReference>
<evidence type="ECO:0000313" key="4">
    <source>
        <dbReference type="Proteomes" id="UP000290092"/>
    </source>
</evidence>
<keyword evidence="4" id="KW-1185">Reference proteome</keyword>
<accession>A0AAX2ABS4</accession>